<sequence>MLQQGFNGRRHRIDQRNLNRLRQQAQGIVDQYTGAAASEGEKQFKRRQIKVDGGAAQHPGIVLAAVDRISPAQQCIDVTVADRHTLRFTGRP</sequence>
<gene>
    <name evidence="1" type="ORF">AC626_22270</name>
</gene>
<organism evidence="1 2">
    <name type="scientific">Pseudoalteromonas rubra</name>
    <dbReference type="NCBI Taxonomy" id="43658"/>
    <lineage>
        <taxon>Bacteria</taxon>
        <taxon>Pseudomonadati</taxon>
        <taxon>Pseudomonadota</taxon>
        <taxon>Gammaproteobacteria</taxon>
        <taxon>Alteromonadales</taxon>
        <taxon>Pseudoalteromonadaceae</taxon>
        <taxon>Pseudoalteromonas</taxon>
    </lineage>
</organism>
<dbReference type="Proteomes" id="UP000036850">
    <property type="component" value="Unassembled WGS sequence"/>
</dbReference>
<accession>A0A0L0EMA3</accession>
<dbReference type="AlphaFoldDB" id="A0A0L0EMA3"/>
<comment type="caution">
    <text evidence="1">The sequence shown here is derived from an EMBL/GenBank/DDBJ whole genome shotgun (WGS) entry which is preliminary data.</text>
</comment>
<protein>
    <submittedName>
        <fullName evidence="1">Uncharacterized protein</fullName>
    </submittedName>
</protein>
<reference evidence="2" key="1">
    <citation type="submission" date="2015-07" db="EMBL/GenBank/DDBJ databases">
        <title>Draft genome sequence of a Pseudoalteromonas rubra strain, OCN096, isolated from Kaneohe Bay, Oahu, Hawaii.</title>
        <authorList>
            <person name="Beurmann S."/>
            <person name="Ushijima B."/>
            <person name="Belcaid M."/>
            <person name="Callahan S.M."/>
            <person name="Aeby G.S."/>
        </authorList>
    </citation>
    <scope>NUCLEOTIDE SEQUENCE [LARGE SCALE GENOMIC DNA]</scope>
    <source>
        <strain evidence="2">OCN096</strain>
    </source>
</reference>
<evidence type="ECO:0000313" key="1">
    <source>
        <dbReference type="EMBL" id="KNC65577.1"/>
    </source>
</evidence>
<name>A0A0L0EMA3_9GAMM</name>
<evidence type="ECO:0000313" key="2">
    <source>
        <dbReference type="Proteomes" id="UP000036850"/>
    </source>
</evidence>
<proteinExistence type="predicted"/>
<dbReference type="EMBL" id="LFZX01000260">
    <property type="protein sequence ID" value="KNC65577.1"/>
    <property type="molecule type" value="Genomic_DNA"/>
</dbReference>